<evidence type="ECO:0000313" key="7">
    <source>
        <dbReference type="Proteomes" id="UP000577697"/>
    </source>
</evidence>
<dbReference type="SUPFAM" id="SSF46785">
    <property type="entry name" value="Winged helix' DNA-binding domain"/>
    <property type="match status" value="1"/>
</dbReference>
<keyword evidence="2" id="KW-0238">DNA-binding</keyword>
<keyword evidence="3" id="KW-0804">Transcription</keyword>
<dbReference type="PANTHER" id="PTHR30136:SF23">
    <property type="entry name" value="DNA-BINDING TRANSCRIPTIONAL ACTIVATOR MHPR"/>
    <property type="match status" value="1"/>
</dbReference>
<accession>A0ABR6HDH5</accession>
<dbReference type="InterPro" id="IPR050707">
    <property type="entry name" value="HTH_MetabolicPath_Reg"/>
</dbReference>
<keyword evidence="1" id="KW-0805">Transcription regulation</keyword>
<dbReference type="InterPro" id="IPR014757">
    <property type="entry name" value="Tscrpt_reg_IclR_C"/>
</dbReference>
<dbReference type="RefSeq" id="WP_067970252.1">
    <property type="nucleotide sequence ID" value="NZ_CP015009.1"/>
</dbReference>
<feature type="domain" description="HTH iclR-type" evidence="4">
    <location>
        <begin position="27"/>
        <end position="88"/>
    </location>
</feature>
<sequence length="280" mass="30326">MMGAEEIGSSAGPKLPTSVSADAYKDVRALARGLKVIEAIGTLGWVKPGALSNYTGIDRTTVYRLLSTLADSGYVTRRDEDGAVNLSWKLLQITSNLRGDDLLGQIVTKHLSRLTEIIKWPSDFAMLSGGELQIKVSTHNMSPMSLHRGMIGRGRPLLRSALGKAMLSAMSEEELRETLNITRRLEGQDAKDARSQIMVRRVLEEVRTKGYASAMGTTEANISAIALPISTARGVLGAINIIFFRSALTTEEAAKSYLADLRRCADAISEEMSEAIAKVA</sequence>
<dbReference type="PROSITE" id="PS51077">
    <property type="entry name" value="HTH_ICLR"/>
    <property type="match status" value="1"/>
</dbReference>
<dbReference type="InterPro" id="IPR036390">
    <property type="entry name" value="WH_DNA-bd_sf"/>
</dbReference>
<dbReference type="InterPro" id="IPR005471">
    <property type="entry name" value="Tscrpt_reg_IclR_N"/>
</dbReference>
<dbReference type="Gene3D" id="3.30.450.40">
    <property type="match status" value="1"/>
</dbReference>
<dbReference type="Pfam" id="PF01614">
    <property type="entry name" value="IclR_C"/>
    <property type="match status" value="1"/>
</dbReference>
<evidence type="ECO:0000256" key="3">
    <source>
        <dbReference type="ARBA" id="ARBA00023163"/>
    </source>
</evidence>
<dbReference type="SMART" id="SM00346">
    <property type="entry name" value="HTH_ICLR"/>
    <property type="match status" value="1"/>
</dbReference>
<gene>
    <name evidence="6" type="ORF">FHS67_004920</name>
</gene>
<dbReference type="PANTHER" id="PTHR30136">
    <property type="entry name" value="HELIX-TURN-HELIX TRANSCRIPTIONAL REGULATOR, ICLR FAMILY"/>
    <property type="match status" value="1"/>
</dbReference>
<evidence type="ECO:0000313" key="6">
    <source>
        <dbReference type="EMBL" id="MBB3708580.1"/>
    </source>
</evidence>
<dbReference type="Proteomes" id="UP000577697">
    <property type="component" value="Unassembled WGS sequence"/>
</dbReference>
<protein>
    <submittedName>
        <fullName evidence="6">IclR family mhp operon transcriptional activator</fullName>
    </submittedName>
</protein>
<dbReference type="InterPro" id="IPR036388">
    <property type="entry name" value="WH-like_DNA-bd_sf"/>
</dbReference>
<reference evidence="6 7" key="1">
    <citation type="submission" date="2020-08" db="EMBL/GenBank/DDBJ databases">
        <title>Genomic Encyclopedia of Type Strains, Phase IV (KMG-IV): sequencing the most valuable type-strain genomes for metagenomic binning, comparative biology and taxonomic classification.</title>
        <authorList>
            <person name="Goeker M."/>
        </authorList>
    </citation>
    <scope>NUCLEOTIDE SEQUENCE [LARGE SCALE GENOMIC DNA]</scope>
    <source>
        <strain evidence="6 7">DSM 10368</strain>
    </source>
</reference>
<evidence type="ECO:0000259" key="4">
    <source>
        <dbReference type="PROSITE" id="PS51077"/>
    </source>
</evidence>
<evidence type="ECO:0000259" key="5">
    <source>
        <dbReference type="PROSITE" id="PS51078"/>
    </source>
</evidence>
<organism evidence="6 7">
    <name type="scientific">Aminobacter aminovorans</name>
    <name type="common">Chelatobacter heintzii</name>
    <dbReference type="NCBI Taxonomy" id="83263"/>
    <lineage>
        <taxon>Bacteria</taxon>
        <taxon>Pseudomonadati</taxon>
        <taxon>Pseudomonadota</taxon>
        <taxon>Alphaproteobacteria</taxon>
        <taxon>Hyphomicrobiales</taxon>
        <taxon>Phyllobacteriaceae</taxon>
        <taxon>Aminobacter</taxon>
    </lineage>
</organism>
<evidence type="ECO:0000256" key="1">
    <source>
        <dbReference type="ARBA" id="ARBA00023015"/>
    </source>
</evidence>
<feature type="domain" description="IclR-ED" evidence="5">
    <location>
        <begin position="89"/>
        <end position="274"/>
    </location>
</feature>
<proteinExistence type="predicted"/>
<dbReference type="EMBL" id="JACICB010000021">
    <property type="protein sequence ID" value="MBB3708580.1"/>
    <property type="molecule type" value="Genomic_DNA"/>
</dbReference>
<dbReference type="Gene3D" id="1.10.10.10">
    <property type="entry name" value="Winged helix-like DNA-binding domain superfamily/Winged helix DNA-binding domain"/>
    <property type="match status" value="1"/>
</dbReference>
<comment type="caution">
    <text evidence="6">The sequence shown here is derived from an EMBL/GenBank/DDBJ whole genome shotgun (WGS) entry which is preliminary data.</text>
</comment>
<dbReference type="Pfam" id="PF09339">
    <property type="entry name" value="HTH_IclR"/>
    <property type="match status" value="1"/>
</dbReference>
<dbReference type="InterPro" id="IPR029016">
    <property type="entry name" value="GAF-like_dom_sf"/>
</dbReference>
<name>A0ABR6HDH5_AMIAI</name>
<dbReference type="PROSITE" id="PS51078">
    <property type="entry name" value="ICLR_ED"/>
    <property type="match status" value="1"/>
</dbReference>
<keyword evidence="7" id="KW-1185">Reference proteome</keyword>
<dbReference type="SUPFAM" id="SSF55781">
    <property type="entry name" value="GAF domain-like"/>
    <property type="match status" value="1"/>
</dbReference>
<evidence type="ECO:0000256" key="2">
    <source>
        <dbReference type="ARBA" id="ARBA00023125"/>
    </source>
</evidence>